<dbReference type="InterPro" id="IPR011060">
    <property type="entry name" value="RibuloseP-bd_barrel"/>
</dbReference>
<evidence type="ECO:0000256" key="7">
    <source>
        <dbReference type="HAMAP-Rule" id="MF_01200"/>
    </source>
</evidence>
<evidence type="ECO:0000256" key="2">
    <source>
        <dbReference type="ARBA" id="ARBA00004861"/>
    </source>
</evidence>
<sequence length="250" mass="25828">MSKKEVTDLSVLTRTDVAGRIMVALDYANAASAEGLLKQLEGIPCYVKVGMQLFYAAGPSFVASLKDRGYKVFLDVKMHDIPNTVKGGAESVTRLGVDVFNVHAAGGKDMMVATLEGVDKGLAAGAARPIVIGVTQLTSTSQAVLNEEIGLTGTVEQAVIRYARLAHAAGLQGVVASPLEVTAIKAACGDGFVTVTPGIRPAGADVGDQSRIMTPGEAFAQGTDYVVIGRPITGAADPRAALESIIDSIL</sequence>
<dbReference type="Gene3D" id="3.20.20.70">
    <property type="entry name" value="Aldolase class I"/>
    <property type="match status" value="1"/>
</dbReference>
<comment type="subunit">
    <text evidence="7">Homodimer.</text>
</comment>
<dbReference type="PANTHER" id="PTHR32119:SF2">
    <property type="entry name" value="OROTIDINE 5'-PHOSPHATE DECARBOXYLASE"/>
    <property type="match status" value="1"/>
</dbReference>
<dbReference type="CDD" id="cd04725">
    <property type="entry name" value="OMP_decarboxylase_like"/>
    <property type="match status" value="1"/>
</dbReference>
<feature type="binding site" evidence="7">
    <location>
        <position position="209"/>
    </location>
    <ligand>
        <name>substrate</name>
    </ligand>
</feature>
<evidence type="ECO:0000313" key="10">
    <source>
        <dbReference type="EMBL" id="MDU0201586.1"/>
    </source>
</evidence>
<comment type="caution">
    <text evidence="10">The sequence shown here is derived from an EMBL/GenBank/DDBJ whole genome shotgun (WGS) entry which is preliminary data.</text>
</comment>
<dbReference type="NCBIfam" id="TIGR01740">
    <property type="entry name" value="pyrF"/>
    <property type="match status" value="1"/>
</dbReference>
<comment type="catalytic activity">
    <reaction evidence="6 7 8">
        <text>orotidine 5'-phosphate + H(+) = UMP + CO2</text>
        <dbReference type="Rhea" id="RHEA:11596"/>
        <dbReference type="ChEBI" id="CHEBI:15378"/>
        <dbReference type="ChEBI" id="CHEBI:16526"/>
        <dbReference type="ChEBI" id="CHEBI:57538"/>
        <dbReference type="ChEBI" id="CHEBI:57865"/>
        <dbReference type="EC" id="4.1.1.23"/>
    </reaction>
</comment>
<evidence type="ECO:0000259" key="9">
    <source>
        <dbReference type="SMART" id="SM00934"/>
    </source>
</evidence>
<comment type="similarity">
    <text evidence="7">Belongs to the OMP decarboxylase family. Type 1 subfamily.</text>
</comment>
<feature type="binding site" evidence="7">
    <location>
        <position position="230"/>
    </location>
    <ligand>
        <name>substrate</name>
    </ligand>
</feature>
<dbReference type="EC" id="4.1.1.23" evidence="7"/>
<dbReference type="SMART" id="SM00934">
    <property type="entry name" value="OMPdecase"/>
    <property type="match status" value="1"/>
</dbReference>
<evidence type="ECO:0000256" key="6">
    <source>
        <dbReference type="ARBA" id="ARBA00049157"/>
    </source>
</evidence>
<dbReference type="InterPro" id="IPR001754">
    <property type="entry name" value="OMPdeCOase_dom"/>
</dbReference>
<dbReference type="NCBIfam" id="NF001273">
    <property type="entry name" value="PRK00230.1"/>
    <property type="match status" value="1"/>
</dbReference>
<comment type="function">
    <text evidence="1 7">Catalyzes the decarboxylation of orotidine 5'-monophosphate (OMP) to uridine 5'-monophosphate (UMP).</text>
</comment>
<feature type="binding site" evidence="7">
    <location>
        <position position="26"/>
    </location>
    <ligand>
        <name>substrate</name>
    </ligand>
</feature>
<dbReference type="InterPro" id="IPR047596">
    <property type="entry name" value="OMPdecase_bac"/>
</dbReference>
<feature type="binding site" evidence="7">
    <location>
        <position position="229"/>
    </location>
    <ligand>
        <name>substrate</name>
    </ligand>
</feature>
<evidence type="ECO:0000256" key="1">
    <source>
        <dbReference type="ARBA" id="ARBA00002356"/>
    </source>
</evidence>
<comment type="pathway">
    <text evidence="2 7 8">Pyrimidine metabolism; UMP biosynthesis via de novo pathway; UMP from orotate: step 2/2.</text>
</comment>
<dbReference type="SUPFAM" id="SSF51366">
    <property type="entry name" value="Ribulose-phoshate binding barrel"/>
    <property type="match status" value="1"/>
</dbReference>
<dbReference type="PANTHER" id="PTHR32119">
    <property type="entry name" value="OROTIDINE 5'-PHOSPHATE DECARBOXYLASE"/>
    <property type="match status" value="1"/>
</dbReference>
<feature type="binding site" evidence="7">
    <location>
        <begin position="75"/>
        <end position="84"/>
    </location>
    <ligand>
        <name>substrate</name>
    </ligand>
</feature>
<feature type="binding site" evidence="7">
    <location>
        <position position="48"/>
    </location>
    <ligand>
        <name>substrate</name>
    </ligand>
</feature>
<evidence type="ECO:0000256" key="8">
    <source>
        <dbReference type="RuleBase" id="RU000512"/>
    </source>
</evidence>
<feature type="domain" description="Orotidine 5'-phosphate decarboxylase" evidence="9">
    <location>
        <begin position="20"/>
        <end position="245"/>
    </location>
</feature>
<feature type="binding site" evidence="7">
    <location>
        <position position="138"/>
    </location>
    <ligand>
        <name>substrate</name>
    </ligand>
</feature>
<dbReference type="Pfam" id="PF00215">
    <property type="entry name" value="OMPdecase"/>
    <property type="match status" value="1"/>
</dbReference>
<organism evidence="10 11">
    <name type="scientific">Paenibacillus violae</name>
    <dbReference type="NCBI Taxonomy" id="3077234"/>
    <lineage>
        <taxon>Bacteria</taxon>
        <taxon>Bacillati</taxon>
        <taxon>Bacillota</taxon>
        <taxon>Bacilli</taxon>
        <taxon>Bacillales</taxon>
        <taxon>Paenibacillaceae</taxon>
        <taxon>Paenibacillus</taxon>
    </lineage>
</organism>
<dbReference type="InterPro" id="IPR018089">
    <property type="entry name" value="OMPdecase_AS"/>
</dbReference>
<dbReference type="PROSITE" id="PS00156">
    <property type="entry name" value="OMPDECASE"/>
    <property type="match status" value="1"/>
</dbReference>
<evidence type="ECO:0000256" key="4">
    <source>
        <dbReference type="ARBA" id="ARBA00022975"/>
    </source>
</evidence>
<dbReference type="InterPro" id="IPR014732">
    <property type="entry name" value="OMPdecase"/>
</dbReference>
<dbReference type="HAMAP" id="MF_01200_B">
    <property type="entry name" value="OMPdecase_type1_B"/>
    <property type="match status" value="1"/>
</dbReference>
<dbReference type="EMBL" id="JAWCUD010000002">
    <property type="protein sequence ID" value="MDU0201586.1"/>
    <property type="molecule type" value="Genomic_DNA"/>
</dbReference>
<dbReference type="GO" id="GO:0004590">
    <property type="term" value="F:orotidine-5'-phosphate decarboxylase activity"/>
    <property type="evidence" value="ECO:0007669"/>
    <property type="project" value="UniProtKB-EC"/>
</dbReference>
<accession>A0ABU3RBX4</accession>
<name>A0ABU3RBX4_9BACL</name>
<keyword evidence="11" id="KW-1185">Reference proteome</keyword>
<keyword evidence="5 7" id="KW-0456">Lyase</keyword>
<keyword evidence="4 7" id="KW-0665">Pyrimidine biosynthesis</keyword>
<gene>
    <name evidence="7 10" type="primary">pyrF</name>
    <name evidence="10" type="ORF">RQP52_10825</name>
</gene>
<reference evidence="10 11" key="1">
    <citation type="submission" date="2023-10" db="EMBL/GenBank/DDBJ databases">
        <title>Paenibacillus strain PFR10 Genome sequencing and assembly.</title>
        <authorList>
            <person name="Kim I."/>
        </authorList>
    </citation>
    <scope>NUCLEOTIDE SEQUENCE [LARGE SCALE GENOMIC DNA]</scope>
    <source>
        <strain evidence="10 11">PFR10</strain>
    </source>
</reference>
<evidence type="ECO:0000256" key="3">
    <source>
        <dbReference type="ARBA" id="ARBA00022793"/>
    </source>
</evidence>
<evidence type="ECO:0000313" key="11">
    <source>
        <dbReference type="Proteomes" id="UP001260980"/>
    </source>
</evidence>
<proteinExistence type="inferred from homology"/>
<dbReference type="InterPro" id="IPR013785">
    <property type="entry name" value="Aldolase_TIM"/>
</dbReference>
<feature type="active site" description="Proton donor" evidence="7">
    <location>
        <position position="77"/>
    </location>
</feature>
<evidence type="ECO:0000256" key="5">
    <source>
        <dbReference type="ARBA" id="ARBA00023239"/>
    </source>
</evidence>
<keyword evidence="3 7" id="KW-0210">Decarboxylase</keyword>
<protein>
    <recommendedName>
        <fullName evidence="7">Orotidine 5'-phosphate decarboxylase</fullName>
        <ecNumber evidence="7">4.1.1.23</ecNumber>
    </recommendedName>
    <alternativeName>
        <fullName evidence="7">OMP decarboxylase</fullName>
        <shortName evidence="7">OMPDCase</shortName>
        <shortName evidence="7">OMPdecase</shortName>
    </alternativeName>
</protein>
<dbReference type="Proteomes" id="UP001260980">
    <property type="component" value="Unassembled WGS sequence"/>
</dbReference>
<feature type="binding site" evidence="7">
    <location>
        <position position="200"/>
    </location>
    <ligand>
        <name>substrate</name>
    </ligand>
</feature>